<evidence type="ECO:0000313" key="1">
    <source>
        <dbReference type="EMBL" id="VDO19112.1"/>
    </source>
</evidence>
<dbReference type="Proteomes" id="UP000050761">
    <property type="component" value="Unassembled WGS sequence"/>
</dbReference>
<dbReference type="PANTHER" id="PTHR46238:SF11">
    <property type="entry name" value="AGAMOUS-LIKE MADS-BOX PROTEIN AGL16"/>
    <property type="match status" value="1"/>
</dbReference>
<proteinExistence type="predicted"/>
<organism evidence="2 3">
    <name type="scientific">Heligmosomoides polygyrus</name>
    <name type="common">Parasitic roundworm</name>
    <dbReference type="NCBI Taxonomy" id="6339"/>
    <lineage>
        <taxon>Eukaryota</taxon>
        <taxon>Metazoa</taxon>
        <taxon>Ecdysozoa</taxon>
        <taxon>Nematoda</taxon>
        <taxon>Chromadorea</taxon>
        <taxon>Rhabditida</taxon>
        <taxon>Rhabditina</taxon>
        <taxon>Rhabditomorpha</taxon>
        <taxon>Strongyloidea</taxon>
        <taxon>Heligmosomidae</taxon>
        <taxon>Heligmosomoides</taxon>
    </lineage>
</organism>
<reference evidence="3" key="2">
    <citation type="submission" date="2019-09" db="UniProtKB">
        <authorList>
            <consortium name="WormBaseParasite"/>
        </authorList>
    </citation>
    <scope>IDENTIFICATION</scope>
</reference>
<accession>A0A183F3I7</accession>
<name>A0A183F3I7_HELPZ</name>
<dbReference type="WBParaSite" id="HPBE_0000072901-mRNA-1">
    <property type="protein sequence ID" value="HPBE_0000072901-mRNA-1"/>
    <property type="gene ID" value="HPBE_0000072901"/>
</dbReference>
<protein>
    <submittedName>
        <fullName evidence="3">Endonuclease-reverse transcriptase</fullName>
    </submittedName>
</protein>
<dbReference type="EMBL" id="UZAH01000597">
    <property type="protein sequence ID" value="VDO19112.1"/>
    <property type="molecule type" value="Genomic_DNA"/>
</dbReference>
<sequence length="138" mass="16178">MIYRTVVQPIAMYGAECWPATKEAIMRLNVIETRMLRLTAGVTRMDRTDVIRQMFGVEPIADKMHTARLQWHGHVLRGKKTDRKIGLNFEVIKGRPKQRWSDTLHMNVKVIGVHPDLVLDRERWRHDIRIADPATKRD</sequence>
<dbReference type="AlphaFoldDB" id="A0A183F3I7"/>
<keyword evidence="2" id="KW-1185">Reference proteome</keyword>
<evidence type="ECO:0000313" key="2">
    <source>
        <dbReference type="Proteomes" id="UP000050761"/>
    </source>
</evidence>
<reference evidence="1 2" key="1">
    <citation type="submission" date="2018-11" db="EMBL/GenBank/DDBJ databases">
        <authorList>
            <consortium name="Pathogen Informatics"/>
        </authorList>
    </citation>
    <scope>NUCLEOTIDE SEQUENCE [LARGE SCALE GENOMIC DNA]</scope>
</reference>
<dbReference type="PANTHER" id="PTHR46238">
    <property type="entry name" value="REVERSE TRANSCRIPTASE DOMAIN-CONTAINING PROTEIN"/>
    <property type="match status" value="1"/>
</dbReference>
<gene>
    <name evidence="1" type="ORF">HPBE_LOCUS730</name>
</gene>
<accession>A0A3P7WNN5</accession>
<evidence type="ECO:0000313" key="3">
    <source>
        <dbReference type="WBParaSite" id="HPBE_0000072901-mRNA-1"/>
    </source>
</evidence>
<dbReference type="OrthoDB" id="5849210at2759"/>